<feature type="domain" description="Helicase ATP-binding" evidence="5">
    <location>
        <begin position="315"/>
        <end position="487"/>
    </location>
</feature>
<evidence type="ECO:0000256" key="2">
    <source>
        <dbReference type="ARBA" id="ARBA00022801"/>
    </source>
</evidence>
<keyword evidence="7" id="KW-1185">Reference proteome</keyword>
<dbReference type="RefSeq" id="WP_261500575.1">
    <property type="nucleotide sequence ID" value="NZ_JAODYH010000005.1"/>
</dbReference>
<keyword evidence="4" id="KW-0067">ATP-binding</keyword>
<dbReference type="InterPro" id="IPR011545">
    <property type="entry name" value="DEAD/DEAH_box_helicase_dom"/>
</dbReference>
<dbReference type="SMART" id="SM00490">
    <property type="entry name" value="HELICc"/>
    <property type="match status" value="1"/>
</dbReference>
<dbReference type="PANTHER" id="PTHR47961:SF6">
    <property type="entry name" value="DNA-DIRECTED DNA POLYMERASE"/>
    <property type="match status" value="1"/>
</dbReference>
<evidence type="ECO:0000256" key="3">
    <source>
        <dbReference type="ARBA" id="ARBA00022806"/>
    </source>
</evidence>
<keyword evidence="3 6" id="KW-0347">Helicase</keyword>
<name>A0ABT2PLJ3_9BURK</name>
<dbReference type="EMBL" id="JAODYH010000005">
    <property type="protein sequence ID" value="MCT9811347.1"/>
    <property type="molecule type" value="Genomic_DNA"/>
</dbReference>
<keyword evidence="2" id="KW-0378">Hydrolase</keyword>
<evidence type="ECO:0000256" key="1">
    <source>
        <dbReference type="ARBA" id="ARBA00022741"/>
    </source>
</evidence>
<reference evidence="6 7" key="1">
    <citation type="submission" date="2022-09" db="EMBL/GenBank/DDBJ databases">
        <title>Draft genome of isolate Be4.</title>
        <authorList>
            <person name="Sanchez-Castro I."/>
            <person name="Martinez-Rodriguez P."/>
            <person name="Descostes M."/>
            <person name="Merroun M."/>
        </authorList>
    </citation>
    <scope>NUCLEOTIDE SEQUENCE [LARGE SCALE GENOMIC DNA]</scope>
    <source>
        <strain evidence="6 7">Be4</strain>
    </source>
</reference>
<accession>A0ABT2PLJ3</accession>
<protein>
    <submittedName>
        <fullName evidence="6">DEAD/DEAH box helicase</fullName>
    </submittedName>
</protein>
<dbReference type="Proteomes" id="UP001525968">
    <property type="component" value="Unassembled WGS sequence"/>
</dbReference>
<dbReference type="Gene3D" id="3.40.50.300">
    <property type="entry name" value="P-loop containing nucleotide triphosphate hydrolases"/>
    <property type="match status" value="2"/>
</dbReference>
<keyword evidence="1" id="KW-0547">Nucleotide-binding</keyword>
<dbReference type="SUPFAM" id="SSF52540">
    <property type="entry name" value="P-loop containing nucleoside triphosphate hydrolases"/>
    <property type="match status" value="2"/>
</dbReference>
<dbReference type="PANTHER" id="PTHR47961">
    <property type="entry name" value="DNA POLYMERASE THETA, PUTATIVE (AFU_ORTHOLOGUE AFUA_1G05260)-RELATED"/>
    <property type="match status" value="1"/>
</dbReference>
<dbReference type="Pfam" id="PF00270">
    <property type="entry name" value="DEAD"/>
    <property type="match status" value="1"/>
</dbReference>
<dbReference type="GO" id="GO:0004386">
    <property type="term" value="F:helicase activity"/>
    <property type="evidence" value="ECO:0007669"/>
    <property type="project" value="UniProtKB-KW"/>
</dbReference>
<evidence type="ECO:0000259" key="5">
    <source>
        <dbReference type="PROSITE" id="PS51192"/>
    </source>
</evidence>
<evidence type="ECO:0000313" key="6">
    <source>
        <dbReference type="EMBL" id="MCT9811347.1"/>
    </source>
</evidence>
<dbReference type="InterPro" id="IPR001650">
    <property type="entry name" value="Helicase_C-like"/>
</dbReference>
<gene>
    <name evidence="6" type="ORF">N0K08_11925</name>
</gene>
<organism evidence="6 7">
    <name type="scientific">Acidovorax bellezanensis</name>
    <dbReference type="NCBI Taxonomy" id="2976702"/>
    <lineage>
        <taxon>Bacteria</taxon>
        <taxon>Pseudomonadati</taxon>
        <taxon>Pseudomonadota</taxon>
        <taxon>Betaproteobacteria</taxon>
        <taxon>Burkholderiales</taxon>
        <taxon>Comamonadaceae</taxon>
        <taxon>Acidovorax</taxon>
    </lineage>
</organism>
<dbReference type="CDD" id="cd17921">
    <property type="entry name" value="DEXHc_Ski2"/>
    <property type="match status" value="1"/>
</dbReference>
<evidence type="ECO:0000256" key="4">
    <source>
        <dbReference type="ARBA" id="ARBA00022840"/>
    </source>
</evidence>
<comment type="caution">
    <text evidence="6">The sequence shown here is derived from an EMBL/GenBank/DDBJ whole genome shotgun (WGS) entry which is preliminary data.</text>
</comment>
<sequence length="1169" mass="126997">MATTLEELRANIEAAVAPGYRQQLLARGQARGMIWRAGLLPIDAPNFSPELSGDLLSFGYSLLLHGLRYLDLGGDFGLARVAFEVAAESIEAVVARGEVDENRDFHRLVAGAAYHLGRYSARAYSLLYEGLGEANLSVVELCLAKLMLRDLEGVNAAVSGWFASDVGSDGSLIAVFETVAETDGTEDEGSSDGGGVIEAMTRALEGNFLSAMFQTLLALERGEKLLIEQAQARLREGLSVAGELNLVSQWWAHRLAVHIVDGLWGSSFHVLLPSQGPAGVDVGNWVQLRKLFIASLMRRRRAEIELWPSQLEAAQRVLDVDSNLVLSLPTSAGKTRIAELCILACLARGKRVVFVTPLRALSAQTEVTLRRTFGPLGKTVSSLYGSIGASGADVDALRSLDIVVSTPEKLDFALRSDPELLDSIGLVVLDEGHMIGLGEREVRYEAQIQRLLRRSDAATRRIVCLSAILPEGEQLADFTAWLTFDRPDGLIKNDWRPTRLRFGEVDWDPNTSLAQLKIVVGDEHPFVQKFVVGKTLTTRKNAKVYPSSQTDLCIFSAWRLMEDGQSVLVFCPLRVSVIPFAKRIIKLHQDGLISSVLAQPTLVLASALAVGAEWFGPNHEILQCLRLGIAVHHGELPTPFRKEVEKLLREGALRLTISSPTLAQGLNLSASSLVFHGHARDGETIAESEFRNVVGRAGRAYVDIEGLVLYPMFGDHDKRRSAWTQLISSDKGREMESGILRLLMSLLVRMVKKLGTNDVSTLLEYVAGQGGWDFPVFSGERKRLAAEAAVDWPRHLTSLDTAIFSLLGDTQIADDEVAAKLDEVLTSSLFMRRLSRRSEGVRAALIGGLKARAKLIWAGSTPSQRRGYFLAGVGLATGQVLDNKAEELEHLLLQANLAVDAGEPDRAVEAIIGFAEIALEIPPFTPKKLPDNWRQILGLWLRGLPVPQIGIDDPDDAVSLIEHAFVYNLPWAMEAVRVRAEAHQDLFSDDLTVANYGSGHAVAAVETGTLSVAASLLIKAGFASRLGAIQAVAATGADFDAMAGMRNWLASPKIQVLKDNLGWPTVESHELWVDFTAPHGAGYTAPWTATTYTGPVTWFGVPMPPDAPLRLGGGPGKEDLIYTADFRKVGKIGYAFNQNAIGLTIATATGAVENINFEYVGPNDLIGHS</sequence>
<dbReference type="InterPro" id="IPR014001">
    <property type="entry name" value="Helicase_ATP-bd"/>
</dbReference>
<evidence type="ECO:0000313" key="7">
    <source>
        <dbReference type="Proteomes" id="UP001525968"/>
    </source>
</evidence>
<dbReference type="SMART" id="SM00487">
    <property type="entry name" value="DEXDc"/>
    <property type="match status" value="1"/>
</dbReference>
<dbReference type="InterPro" id="IPR027417">
    <property type="entry name" value="P-loop_NTPase"/>
</dbReference>
<dbReference type="PROSITE" id="PS51192">
    <property type="entry name" value="HELICASE_ATP_BIND_1"/>
    <property type="match status" value="1"/>
</dbReference>
<proteinExistence type="predicted"/>
<dbReference type="InterPro" id="IPR050474">
    <property type="entry name" value="Hel308_SKI2-like"/>
</dbReference>